<feature type="transmembrane region" description="Helical" evidence="11">
    <location>
        <begin position="1257"/>
        <end position="1276"/>
    </location>
</feature>
<keyword evidence="5" id="KW-0677">Repeat</keyword>
<dbReference type="SMART" id="SM00382">
    <property type="entry name" value="AAA"/>
    <property type="match status" value="2"/>
</dbReference>
<evidence type="ECO:0000259" key="12">
    <source>
        <dbReference type="PROSITE" id="PS50893"/>
    </source>
</evidence>
<evidence type="ECO:0000256" key="7">
    <source>
        <dbReference type="ARBA" id="ARBA00022840"/>
    </source>
</evidence>
<dbReference type="EMBL" id="JAAMPI010000418">
    <property type="protein sequence ID" value="KAF4631693.1"/>
    <property type="molecule type" value="Genomic_DNA"/>
</dbReference>
<keyword evidence="7" id="KW-0067">ATP-binding</keyword>
<feature type="transmembrane region" description="Helical" evidence="11">
    <location>
        <begin position="455"/>
        <end position="475"/>
    </location>
</feature>
<evidence type="ECO:0000256" key="3">
    <source>
        <dbReference type="ARBA" id="ARBA00022448"/>
    </source>
</evidence>
<keyword evidence="14" id="KW-1185">Reference proteome</keyword>
<keyword evidence="9 11" id="KW-0472">Membrane</keyword>
<dbReference type="GO" id="GO:0005319">
    <property type="term" value="F:lipid transporter activity"/>
    <property type="evidence" value="ECO:0007669"/>
    <property type="project" value="TreeGrafter"/>
</dbReference>
<feature type="region of interest" description="Disordered" evidence="10">
    <location>
        <begin position="113"/>
        <end position="141"/>
    </location>
</feature>
<dbReference type="InterPro" id="IPR013525">
    <property type="entry name" value="ABC2_TM"/>
</dbReference>
<dbReference type="OrthoDB" id="8061355at2759"/>
<keyword evidence="6" id="KW-0547">Nucleotide-binding</keyword>
<reference evidence="13 14" key="1">
    <citation type="submission" date="2020-03" db="EMBL/GenBank/DDBJ databases">
        <title>Draft Genome Sequence of Cudoniella acicularis.</title>
        <authorList>
            <person name="Buettner E."/>
            <person name="Kellner H."/>
        </authorList>
    </citation>
    <scope>NUCLEOTIDE SEQUENCE [LARGE SCALE GENOMIC DNA]</scope>
    <source>
        <strain evidence="13 14">DSM 108380</strain>
    </source>
</reference>
<organism evidence="13 14">
    <name type="scientific">Cudoniella acicularis</name>
    <dbReference type="NCBI Taxonomy" id="354080"/>
    <lineage>
        <taxon>Eukaryota</taxon>
        <taxon>Fungi</taxon>
        <taxon>Dikarya</taxon>
        <taxon>Ascomycota</taxon>
        <taxon>Pezizomycotina</taxon>
        <taxon>Leotiomycetes</taxon>
        <taxon>Helotiales</taxon>
        <taxon>Tricladiaceae</taxon>
        <taxon>Cudoniella</taxon>
    </lineage>
</organism>
<dbReference type="GO" id="GO:0016020">
    <property type="term" value="C:membrane"/>
    <property type="evidence" value="ECO:0007669"/>
    <property type="project" value="UniProtKB-SubCell"/>
</dbReference>
<dbReference type="GO" id="GO:0005524">
    <property type="term" value="F:ATP binding"/>
    <property type="evidence" value="ECO:0007669"/>
    <property type="project" value="UniProtKB-KW"/>
</dbReference>
<evidence type="ECO:0000313" key="14">
    <source>
        <dbReference type="Proteomes" id="UP000566819"/>
    </source>
</evidence>
<evidence type="ECO:0000256" key="8">
    <source>
        <dbReference type="ARBA" id="ARBA00022989"/>
    </source>
</evidence>
<evidence type="ECO:0000256" key="2">
    <source>
        <dbReference type="ARBA" id="ARBA00008869"/>
    </source>
</evidence>
<dbReference type="PANTHER" id="PTHR19229">
    <property type="entry name" value="ATP-BINDING CASSETTE TRANSPORTER SUBFAMILY A ABCA"/>
    <property type="match status" value="1"/>
</dbReference>
<dbReference type="InterPro" id="IPR003439">
    <property type="entry name" value="ABC_transporter-like_ATP-bd"/>
</dbReference>
<feature type="transmembrane region" description="Helical" evidence="11">
    <location>
        <begin position="1370"/>
        <end position="1388"/>
    </location>
</feature>
<dbReference type="Proteomes" id="UP000566819">
    <property type="component" value="Unassembled WGS sequence"/>
</dbReference>
<accession>A0A8H4W2F5</accession>
<comment type="similarity">
    <text evidence="2">Belongs to the ABC transporter superfamily. ABCA family.</text>
</comment>
<evidence type="ECO:0000256" key="9">
    <source>
        <dbReference type="ARBA" id="ARBA00023136"/>
    </source>
</evidence>
<evidence type="ECO:0000256" key="10">
    <source>
        <dbReference type="SAM" id="MobiDB-lite"/>
    </source>
</evidence>
<name>A0A8H4W2F5_9HELO</name>
<evidence type="ECO:0000313" key="13">
    <source>
        <dbReference type="EMBL" id="KAF4631693.1"/>
    </source>
</evidence>
<dbReference type="Gene3D" id="3.40.50.300">
    <property type="entry name" value="P-loop containing nucleotide triphosphate hydrolases"/>
    <property type="match status" value="2"/>
</dbReference>
<feature type="transmembrane region" description="Helical" evidence="11">
    <location>
        <begin position="1175"/>
        <end position="1196"/>
    </location>
</feature>
<dbReference type="PANTHER" id="PTHR19229:SF36">
    <property type="entry name" value="ATP-BINDING CASSETTE SUB-FAMILY A MEMBER 2"/>
    <property type="match status" value="1"/>
</dbReference>
<feature type="transmembrane region" description="Helical" evidence="11">
    <location>
        <begin position="371"/>
        <end position="401"/>
    </location>
</feature>
<dbReference type="Pfam" id="PF00005">
    <property type="entry name" value="ABC_tran"/>
    <property type="match status" value="2"/>
</dbReference>
<dbReference type="CDD" id="cd03263">
    <property type="entry name" value="ABC_subfamily_A"/>
    <property type="match status" value="2"/>
</dbReference>
<dbReference type="GO" id="GO:0140359">
    <property type="term" value="F:ABC-type transporter activity"/>
    <property type="evidence" value="ECO:0007669"/>
    <property type="project" value="InterPro"/>
</dbReference>
<keyword evidence="4 11" id="KW-0812">Transmembrane</keyword>
<evidence type="ECO:0000256" key="6">
    <source>
        <dbReference type="ARBA" id="ARBA00022741"/>
    </source>
</evidence>
<comment type="subcellular location">
    <subcellularLocation>
        <location evidence="1">Membrane</location>
        <topology evidence="1">Multi-pass membrane protein</topology>
    </subcellularLocation>
</comment>
<dbReference type="GO" id="GO:0016887">
    <property type="term" value="F:ATP hydrolysis activity"/>
    <property type="evidence" value="ECO:0007669"/>
    <property type="project" value="InterPro"/>
</dbReference>
<dbReference type="InterPro" id="IPR027417">
    <property type="entry name" value="P-loop_NTPase"/>
</dbReference>
<feature type="transmembrane region" description="Helical" evidence="11">
    <location>
        <begin position="1232"/>
        <end position="1251"/>
    </location>
</feature>
<evidence type="ECO:0000256" key="11">
    <source>
        <dbReference type="SAM" id="Phobius"/>
    </source>
</evidence>
<keyword evidence="8 11" id="KW-1133">Transmembrane helix</keyword>
<keyword evidence="3" id="KW-0813">Transport</keyword>
<proteinExistence type="inferred from homology"/>
<feature type="transmembrane region" description="Helical" evidence="11">
    <location>
        <begin position="422"/>
        <end position="449"/>
    </location>
</feature>
<feature type="transmembrane region" description="Helical" evidence="11">
    <location>
        <begin position="1283"/>
        <end position="1305"/>
    </location>
</feature>
<dbReference type="InterPro" id="IPR026082">
    <property type="entry name" value="ABCA"/>
</dbReference>
<dbReference type="PROSITE" id="PS50893">
    <property type="entry name" value="ABC_TRANSPORTER_2"/>
    <property type="match status" value="2"/>
</dbReference>
<feature type="transmembrane region" description="Helical" evidence="11">
    <location>
        <begin position="965"/>
        <end position="986"/>
    </location>
</feature>
<evidence type="ECO:0000256" key="4">
    <source>
        <dbReference type="ARBA" id="ARBA00022692"/>
    </source>
</evidence>
<dbReference type="InterPro" id="IPR017871">
    <property type="entry name" value="ABC_transporter-like_CS"/>
</dbReference>
<feature type="domain" description="ABC transporter" evidence="12">
    <location>
        <begin position="1438"/>
        <end position="1655"/>
    </location>
</feature>
<evidence type="ECO:0000256" key="5">
    <source>
        <dbReference type="ARBA" id="ARBA00022737"/>
    </source>
</evidence>
<dbReference type="Pfam" id="PF12698">
    <property type="entry name" value="ABC2_membrane_3"/>
    <property type="match status" value="1"/>
</dbReference>
<feature type="compositionally biased region" description="Polar residues" evidence="10">
    <location>
        <begin position="114"/>
        <end position="124"/>
    </location>
</feature>
<dbReference type="InterPro" id="IPR003593">
    <property type="entry name" value="AAA+_ATPase"/>
</dbReference>
<dbReference type="PROSITE" id="PS00211">
    <property type="entry name" value="ABC_TRANSPORTER_1"/>
    <property type="match status" value="1"/>
</dbReference>
<feature type="domain" description="ABC transporter" evidence="12">
    <location>
        <begin position="610"/>
        <end position="845"/>
    </location>
</feature>
<dbReference type="SUPFAM" id="SSF52540">
    <property type="entry name" value="P-loop containing nucleoside triphosphate hydrolases"/>
    <property type="match status" value="2"/>
</dbReference>
<gene>
    <name evidence="13" type="ORF">G7Y89_g6438</name>
</gene>
<protein>
    <recommendedName>
        <fullName evidence="12">ABC transporter domain-containing protein</fullName>
    </recommendedName>
</protein>
<feature type="transmembrane region" description="Helical" evidence="11">
    <location>
        <begin position="568"/>
        <end position="588"/>
    </location>
</feature>
<comment type="caution">
    <text evidence="13">The sequence shown here is derived from an EMBL/GenBank/DDBJ whole genome shotgun (WGS) entry which is preliminary data.</text>
</comment>
<evidence type="ECO:0000256" key="1">
    <source>
        <dbReference type="ARBA" id="ARBA00004141"/>
    </source>
</evidence>
<sequence>MTEHAENCTYVNFTKDIIRLSDSILPYLGKAELEGIQSMILDTKDVAYLGHYHMEILKNMKNLKEVKILVEEGVVYGFARSSRYFQSLTRDFEDARTADPGWEGPKVKIISVKTGEQATPNQKKPSTKLPGPSKFKHEEASLSTERPQMQRIYRQTVTLIYKNFLIFYKAPIATTLRALIFPIAVTLVFSLLKSLQSTSEYYDEGNDFAIAPSASPIKSLADAMTSASSEKIVFVRNGIPVDTFDPIVNGILQEPRMSAMQTYSVDDPNDLFDLCQQTIDGISDCFAAVVFQVSNETTVQYIIALDKNELTYGQGNYRTGDTKYANVIAPIQYTVNSHVGGFSTAPKPSTQSYGGYDDEIASQPPPVHAEFWLQTVGLFVGPVFILILIGVVYHLATFVALERETSIAELMAAQKVSITPRILSTFISFFALYFPGFLISSILLTQILFTRTSTILMIFLTLLAGASLIAWSHFLASFFGKAQLAGLYCSTFVFAKSLVTLAASLTNANVQPRVTALAAIFPPMAWATLIGDVATREYYLRGFSLAPNSTNYIMIDGEEVKYQFMNGYLYVIFFILQIIVFSLATYAVENWLWGVERKFDTIDASSDVAVRCTALSKTYYGKRRWYFPFFRKGGPVLAVNSLNLEVKKGSVTFLLGPNGGGKTTTLKCVAGMQSMDAGSRLELNEGGLIFGICPQSNVFWANLTVQEHVKIWRKLKTAAFEDLSIDDDDVIAECDLLEKTDACAKNLSGGQMRKLQLAISFVGGSKVCCIDEASSGLDPLSRRNIWNIIQKGHARRTILVTTHFLDEADVLADHIAIVYKGKLVCEGPGTSLKARFGEDYLIRSNDESDADNLVWRATNSAEATKKVLELEAISEDNTFDVTFPTLEQVFLRVTSESNTAIRENGGDGIVGEEDNSATIDEKILDIEQDNVSDIDLDVGHSIGLARQILALFQKRYVLLTQKAGWISYGINLIIPIIIAAAISKFIPGFGALQTCQTNNLILRNASSPDRQYPYQTLYPLFGAEPGNIISHDNFPSTLLGPTSQFSNAAQNAIYASSIGPFFETYSYKSTSTNTSLIDSILNTRAFVDTSDQITAQIANLSHSSSLNWAIFSPTPETSVFYYDAEEEPFVVSQDLIGFDLLTNRIANATTTTGTAKNTVTSLRLMRSAVSTDKMYSLPISALVVLGFIAAASVAVIYPTFEKVNNVRALQYCNGVSPFALWAGYLLFDLQFILIQSIVVWACLFAGAAATFWYEPNYILGAFILFGIATYLGTYLMSLYFRKAAYAIAAGVHVLLFVLYIVAYVVNQSVGSAQSIHETYNTLQYVFGLSSPAANILRAFWVAGNNYDVLCGKYGVADTSNPFAYVRYGSVYTNLIIQIVFLVTILVIYEYGSADWVRRNITNRAVPARLHYTVESGNPIEMAEKNATATSTGDRSQVLNVSKVSKFFGKLFAVENVSFDIAANEILALLGGNGAGKTTVINMIRGELKPNFGTIQLDGISVQKEPHKARLQMGVCPQDDAIDNLTVRQTLNFYATVKGLKNVSGNVDKVIRALNISIYQDLPVKALSGGTRRKLSVAIALLGNPRVLLLDEPSTGQDAGAKRILWKALRDVSANRAILLTTHSMEEAEALATNVAIMGTKMLAKGTLSSLQASYGGGND</sequence>